<keyword evidence="3" id="KW-0547">Nucleotide-binding</keyword>
<dbReference type="CDD" id="cd00984">
    <property type="entry name" value="DnaB_C"/>
    <property type="match status" value="1"/>
</dbReference>
<dbReference type="InterPro" id="IPR007692">
    <property type="entry name" value="DNA_helicase_DnaB"/>
</dbReference>
<evidence type="ECO:0000256" key="3">
    <source>
        <dbReference type="RuleBase" id="RU362085"/>
    </source>
</evidence>
<dbReference type="Pfam" id="PF03796">
    <property type="entry name" value="DnaB_C"/>
    <property type="match status" value="1"/>
</dbReference>
<sequence>MNMEKIFNKEAEVEVLSSILLDNKSLANIVDFLEYDDFYMVSHKIIYKAMLDLYSKNENITAITLFENLGSRSEEIGGVTYMSQLIASGTSSLLIKPYADIVKEKSNNRKLIVELKKALQNLEKGDGKYIDTLNSLQDCFMGFNSNKKNTDTMDTILQNYLSLLEKRLKGEDQGMLLKTGLSSLDNFIGGFERHNLNILAARPSMGKSLVSLTMAINMAVKSNLNVAFFHLEMGEIPTIERILSNTATISMKTLKTGKLKDDEWSRILRSCDKISKSNFHMFNNIYTLIGITAECKRLKFQKGLDVVFIDYLQLIEIGKSKENRNLDISFISRKLKLLAKELDITIVVLSQLSRAPEARSNHRPMLSDLRESGSIEQDADLVIFLYRDEYYDSDTKDKNLIEFIVGKHRNGTVGTVKMRWSGEYQSVGPLVKTY</sequence>
<keyword evidence="1 3" id="KW-0235">DNA replication</keyword>
<dbReference type="InterPro" id="IPR007694">
    <property type="entry name" value="DNA_helicase_DnaB-like_C"/>
</dbReference>
<reference evidence="5 6" key="1">
    <citation type="submission" date="2021-06" db="EMBL/GenBank/DDBJ databases">
        <authorList>
            <person name="Sun Q."/>
            <person name="Li D."/>
        </authorList>
    </citation>
    <scope>NUCLEOTIDE SEQUENCE [LARGE SCALE GENOMIC DNA]</scope>
    <source>
        <strain evidence="5 6">MSJ-4</strain>
    </source>
</reference>
<dbReference type="PROSITE" id="PS51199">
    <property type="entry name" value="SF4_HELICASE"/>
    <property type="match status" value="1"/>
</dbReference>
<feature type="domain" description="SF4 helicase" evidence="4">
    <location>
        <begin position="170"/>
        <end position="434"/>
    </location>
</feature>
<comment type="similarity">
    <text evidence="3">Belongs to the helicase family. DnaB subfamily.</text>
</comment>
<gene>
    <name evidence="5" type="primary">dnaB</name>
    <name evidence="5" type="ORF">KQI89_15140</name>
</gene>
<dbReference type="GO" id="GO:0016787">
    <property type="term" value="F:hydrolase activity"/>
    <property type="evidence" value="ECO:0007669"/>
    <property type="project" value="UniProtKB-KW"/>
</dbReference>
<dbReference type="InterPro" id="IPR007693">
    <property type="entry name" value="DNA_helicase_DnaB-like_N"/>
</dbReference>
<evidence type="ECO:0000259" key="4">
    <source>
        <dbReference type="PROSITE" id="PS51199"/>
    </source>
</evidence>
<dbReference type="EC" id="5.6.2.3" evidence="2 3"/>
<evidence type="ECO:0000313" key="5">
    <source>
        <dbReference type="EMBL" id="MBU5593084.1"/>
    </source>
</evidence>
<dbReference type="Proteomes" id="UP000736583">
    <property type="component" value="Unassembled WGS sequence"/>
</dbReference>
<evidence type="ECO:0000256" key="1">
    <source>
        <dbReference type="ARBA" id="ARBA00022705"/>
    </source>
</evidence>
<dbReference type="GO" id="GO:0003678">
    <property type="term" value="F:DNA helicase activity"/>
    <property type="evidence" value="ECO:0007669"/>
    <property type="project" value="UniProtKB-EC"/>
</dbReference>
<proteinExistence type="inferred from homology"/>
<keyword evidence="6" id="KW-1185">Reference proteome</keyword>
<dbReference type="PANTHER" id="PTHR30153">
    <property type="entry name" value="REPLICATIVE DNA HELICASE DNAB"/>
    <property type="match status" value="1"/>
</dbReference>
<keyword evidence="3" id="KW-0639">Primosome</keyword>
<name>A0ABS6F3K0_9CLOT</name>
<dbReference type="EMBL" id="JAHLQL010000006">
    <property type="protein sequence ID" value="MBU5593084.1"/>
    <property type="molecule type" value="Genomic_DNA"/>
</dbReference>
<accession>A0ABS6F3K0</accession>
<keyword evidence="3" id="KW-0067">ATP-binding</keyword>
<dbReference type="PANTHER" id="PTHR30153:SF2">
    <property type="entry name" value="REPLICATIVE DNA HELICASE"/>
    <property type="match status" value="1"/>
</dbReference>
<organism evidence="5 6">
    <name type="scientific">Clostridium simiarum</name>
    <dbReference type="NCBI Taxonomy" id="2841506"/>
    <lineage>
        <taxon>Bacteria</taxon>
        <taxon>Bacillati</taxon>
        <taxon>Bacillota</taxon>
        <taxon>Clostridia</taxon>
        <taxon>Eubacteriales</taxon>
        <taxon>Clostridiaceae</taxon>
        <taxon>Clostridium</taxon>
    </lineage>
</organism>
<dbReference type="NCBIfam" id="TIGR00665">
    <property type="entry name" value="DnaB"/>
    <property type="match status" value="1"/>
</dbReference>
<comment type="catalytic activity">
    <reaction evidence="3">
        <text>ATP + H2O = ADP + phosphate + H(+)</text>
        <dbReference type="Rhea" id="RHEA:13065"/>
        <dbReference type="ChEBI" id="CHEBI:15377"/>
        <dbReference type="ChEBI" id="CHEBI:15378"/>
        <dbReference type="ChEBI" id="CHEBI:30616"/>
        <dbReference type="ChEBI" id="CHEBI:43474"/>
        <dbReference type="ChEBI" id="CHEBI:456216"/>
        <dbReference type="EC" id="5.6.2.3"/>
    </reaction>
</comment>
<keyword evidence="3 5" id="KW-0378">Hydrolase</keyword>
<dbReference type="RefSeq" id="WP_216457766.1">
    <property type="nucleotide sequence ID" value="NZ_JAHLQL010000006.1"/>
</dbReference>
<evidence type="ECO:0000256" key="2">
    <source>
        <dbReference type="NCBIfam" id="TIGR00665"/>
    </source>
</evidence>
<evidence type="ECO:0000313" key="6">
    <source>
        <dbReference type="Proteomes" id="UP000736583"/>
    </source>
</evidence>
<comment type="function">
    <text evidence="3">The main replicative DNA helicase, it participates in initiation and elongation during chromosome replication. Travels ahead of the DNA replisome, separating dsDNA into templates for DNA synthesis. A processive ATP-dependent 5'-3' DNA helicase it has DNA-dependent ATPase activity.</text>
</comment>
<comment type="caution">
    <text evidence="5">The sequence shown here is derived from an EMBL/GenBank/DDBJ whole genome shotgun (WGS) entry which is preliminary data.</text>
</comment>
<dbReference type="Pfam" id="PF00772">
    <property type="entry name" value="DnaB"/>
    <property type="match status" value="1"/>
</dbReference>
<keyword evidence="3" id="KW-0238">DNA-binding</keyword>
<keyword evidence="3 5" id="KW-0347">Helicase</keyword>
<protein>
    <recommendedName>
        <fullName evidence="2 3">Replicative DNA helicase</fullName>
        <ecNumber evidence="2 3">5.6.2.3</ecNumber>
    </recommendedName>
</protein>